<sequence length="273" mass="30425">MKLWSIILLTFRESLAKKTFMAFLGISTFICLLLIFALNLDIVNGMQSSVSLFGQDIESAAEITKILFGIESGIAILLFSGGIFMSLFATSSLVPSLLQEGYIDIFISKPVSRLDILLGRYLGAIVIVALNIFYLVIFSGAILSIKTGIWNWGYLWAGVIIVLTFGALFALMTFLSVLSRSGPLSLMITYLVLFFSPMLLARDEIYALLSSPVYGYFFDGLYYFLPKTAELGVILQKLVSNQPVESWMPLWSSMLFAVFMLAVTAYIFQKKNF</sequence>
<dbReference type="GO" id="GO:0005886">
    <property type="term" value="C:plasma membrane"/>
    <property type="evidence" value="ECO:0007669"/>
    <property type="project" value="UniProtKB-SubCell"/>
</dbReference>
<keyword evidence="1" id="KW-0812">Transmembrane</keyword>
<evidence type="ECO:0008006" key="3">
    <source>
        <dbReference type="Google" id="ProtNLM"/>
    </source>
</evidence>
<name>A0A7V4U103_CALAY</name>
<keyword evidence="1" id="KW-1133">Transmembrane helix</keyword>
<feature type="transmembrane region" description="Helical" evidence="1">
    <location>
        <begin position="184"/>
        <end position="201"/>
    </location>
</feature>
<proteinExistence type="predicted"/>
<feature type="transmembrane region" description="Helical" evidence="1">
    <location>
        <begin position="66"/>
        <end position="89"/>
    </location>
</feature>
<evidence type="ECO:0000256" key="1">
    <source>
        <dbReference type="SAM" id="Phobius"/>
    </source>
</evidence>
<reference evidence="2" key="1">
    <citation type="journal article" date="2020" name="mSystems">
        <title>Genome- and Community-Level Interaction Insights into Carbon Utilization and Element Cycling Functions of Hydrothermarchaeota in Hydrothermal Sediment.</title>
        <authorList>
            <person name="Zhou Z."/>
            <person name="Liu Y."/>
            <person name="Xu W."/>
            <person name="Pan J."/>
            <person name="Luo Z.H."/>
            <person name="Li M."/>
        </authorList>
    </citation>
    <scope>NUCLEOTIDE SEQUENCE [LARGE SCALE GENOMIC DNA]</scope>
    <source>
        <strain evidence="2">HyVt-577</strain>
    </source>
</reference>
<keyword evidence="1" id="KW-0472">Membrane</keyword>
<organism evidence="2">
    <name type="scientific">Caldithrix abyssi</name>
    <dbReference type="NCBI Taxonomy" id="187145"/>
    <lineage>
        <taxon>Bacteria</taxon>
        <taxon>Pseudomonadati</taxon>
        <taxon>Calditrichota</taxon>
        <taxon>Calditrichia</taxon>
        <taxon>Calditrichales</taxon>
        <taxon>Calditrichaceae</taxon>
        <taxon>Caldithrix</taxon>
    </lineage>
</organism>
<protein>
    <recommendedName>
        <fullName evidence="3">ABC transporter permease</fullName>
    </recommendedName>
</protein>
<gene>
    <name evidence="2" type="ORF">ENK44_09980</name>
</gene>
<dbReference type="Proteomes" id="UP000885779">
    <property type="component" value="Unassembled WGS sequence"/>
</dbReference>
<dbReference type="GO" id="GO:0140359">
    <property type="term" value="F:ABC-type transporter activity"/>
    <property type="evidence" value="ECO:0007669"/>
    <property type="project" value="InterPro"/>
</dbReference>
<feature type="transmembrane region" description="Helical" evidence="1">
    <location>
        <begin position="250"/>
        <end position="268"/>
    </location>
</feature>
<evidence type="ECO:0000313" key="2">
    <source>
        <dbReference type="EMBL" id="HGY56021.1"/>
    </source>
</evidence>
<accession>A0A7V4U103</accession>
<dbReference type="AlphaFoldDB" id="A0A7V4U103"/>
<feature type="transmembrane region" description="Helical" evidence="1">
    <location>
        <begin position="121"/>
        <end position="143"/>
    </location>
</feature>
<feature type="transmembrane region" description="Helical" evidence="1">
    <location>
        <begin position="155"/>
        <end position="178"/>
    </location>
</feature>
<comment type="caution">
    <text evidence="2">The sequence shown here is derived from an EMBL/GenBank/DDBJ whole genome shotgun (WGS) entry which is preliminary data.</text>
</comment>
<feature type="transmembrane region" description="Helical" evidence="1">
    <location>
        <begin position="26"/>
        <end position="45"/>
    </location>
</feature>
<dbReference type="EMBL" id="DRQG01000092">
    <property type="protein sequence ID" value="HGY56021.1"/>
    <property type="molecule type" value="Genomic_DNA"/>
</dbReference>